<keyword evidence="2" id="KW-1185">Reference proteome</keyword>
<reference evidence="1 2" key="1">
    <citation type="journal article" date="2024" name="J Genomics">
        <title>Draft genome sequencing and assembly of Favolaschia claudopus CIRM-BRFM 2984 isolated from oak limbs.</title>
        <authorList>
            <person name="Navarro D."/>
            <person name="Drula E."/>
            <person name="Chaduli D."/>
            <person name="Cazenave R."/>
            <person name="Ahrendt S."/>
            <person name="Wang J."/>
            <person name="Lipzen A."/>
            <person name="Daum C."/>
            <person name="Barry K."/>
            <person name="Grigoriev I.V."/>
            <person name="Favel A."/>
            <person name="Rosso M.N."/>
            <person name="Martin F."/>
        </authorList>
    </citation>
    <scope>NUCLEOTIDE SEQUENCE [LARGE SCALE GENOMIC DNA]</scope>
    <source>
        <strain evidence="1 2">CIRM-BRFM 2984</strain>
    </source>
</reference>
<sequence>MPGQRRSGPVLCQDSCCYIDPPPNPDTLLQPVDDSQTFLEAFWCRVSQLTTRTRNDVGEWVGSKESREWNTFNTEVCSRCQRGRTWKACVLEDDQLTCLPCRDSKMGCDRKTKFIFEYTKNNFFPTMDEFMSVYAKKEQADCKIYRKWASRKLRESIPYSELSIVLIVMSRIYRP</sequence>
<protein>
    <submittedName>
        <fullName evidence="1">Uncharacterized protein</fullName>
    </submittedName>
</protein>
<dbReference type="EMBL" id="JAWWNJ010000045">
    <property type="protein sequence ID" value="KAK7018850.1"/>
    <property type="molecule type" value="Genomic_DNA"/>
</dbReference>
<proteinExistence type="predicted"/>
<dbReference type="AlphaFoldDB" id="A0AAW0AZ13"/>
<comment type="caution">
    <text evidence="1">The sequence shown here is derived from an EMBL/GenBank/DDBJ whole genome shotgun (WGS) entry which is preliminary data.</text>
</comment>
<evidence type="ECO:0000313" key="1">
    <source>
        <dbReference type="EMBL" id="KAK7018850.1"/>
    </source>
</evidence>
<gene>
    <name evidence="1" type="ORF">R3P38DRAFT_2538758</name>
</gene>
<organism evidence="1 2">
    <name type="scientific">Favolaschia claudopus</name>
    <dbReference type="NCBI Taxonomy" id="2862362"/>
    <lineage>
        <taxon>Eukaryota</taxon>
        <taxon>Fungi</taxon>
        <taxon>Dikarya</taxon>
        <taxon>Basidiomycota</taxon>
        <taxon>Agaricomycotina</taxon>
        <taxon>Agaricomycetes</taxon>
        <taxon>Agaricomycetidae</taxon>
        <taxon>Agaricales</taxon>
        <taxon>Marasmiineae</taxon>
        <taxon>Mycenaceae</taxon>
        <taxon>Favolaschia</taxon>
    </lineage>
</organism>
<name>A0AAW0AZ13_9AGAR</name>
<evidence type="ECO:0000313" key="2">
    <source>
        <dbReference type="Proteomes" id="UP001362999"/>
    </source>
</evidence>
<accession>A0AAW0AZ13</accession>
<dbReference type="Proteomes" id="UP001362999">
    <property type="component" value="Unassembled WGS sequence"/>
</dbReference>